<keyword evidence="6" id="KW-0812">Transmembrane</keyword>
<keyword evidence="3 4" id="KW-0408">Iron</keyword>
<dbReference type="OrthoDB" id="9811281at2"/>
<gene>
    <name evidence="8" type="ORF">BLX24_04495</name>
</gene>
<evidence type="ECO:0000256" key="1">
    <source>
        <dbReference type="ARBA" id="ARBA00022617"/>
    </source>
</evidence>
<dbReference type="GO" id="GO:0046872">
    <property type="term" value="F:metal ion binding"/>
    <property type="evidence" value="ECO:0007669"/>
    <property type="project" value="UniProtKB-KW"/>
</dbReference>
<name>A0A1S2VMW2_9BACT</name>
<sequence length="334" mass="37361">MKFRHYLETITGVSVYPMFSLLLFVAFFMILLWMVFRMTRREVNGMKNIPFQANLLPLLLLTAEAPGTEEFVQYMLLALLLIVALFVIGLLVAIVALMRKIIGVNEPTADTATAFAEPEGNGLSRWWKRFGGVNYAISEEHKLMMQDHEYDGIMELDNRMPPWLQFLFSTTIIFALIYLVHYHIAQTGDLQLAELDKTMQVASAEKEEYLKKVAAKINENTVTPVTDKGQLAEAKTLFEQKCAACHGAQGQGGVGPNLTDEYWLHGGGIHNVFKTIKYGVPDKGMIAWQNQMTPLDIQKIASYVLTIKGTNPPNAKAPQGEAYKEGAAKEVALK</sequence>
<evidence type="ECO:0000313" key="8">
    <source>
        <dbReference type="EMBL" id="OIN60111.1"/>
    </source>
</evidence>
<dbReference type="InterPro" id="IPR050597">
    <property type="entry name" value="Cytochrome_c_Oxidase_Subunit"/>
</dbReference>
<proteinExistence type="predicted"/>
<evidence type="ECO:0000256" key="3">
    <source>
        <dbReference type="ARBA" id="ARBA00023004"/>
    </source>
</evidence>
<accession>A0A1S2VMW2</accession>
<evidence type="ECO:0000256" key="2">
    <source>
        <dbReference type="ARBA" id="ARBA00022723"/>
    </source>
</evidence>
<dbReference type="InterPro" id="IPR036909">
    <property type="entry name" value="Cyt_c-like_dom_sf"/>
</dbReference>
<evidence type="ECO:0000256" key="5">
    <source>
        <dbReference type="SAM" id="MobiDB-lite"/>
    </source>
</evidence>
<protein>
    <recommendedName>
        <fullName evidence="7">Cytochrome c domain-containing protein</fullName>
    </recommendedName>
</protein>
<dbReference type="Pfam" id="PF14715">
    <property type="entry name" value="FixP_N"/>
    <property type="match status" value="1"/>
</dbReference>
<dbReference type="Gene3D" id="6.10.280.130">
    <property type="match status" value="1"/>
</dbReference>
<dbReference type="PROSITE" id="PS51007">
    <property type="entry name" value="CYTC"/>
    <property type="match status" value="1"/>
</dbReference>
<dbReference type="EMBL" id="MORL01000002">
    <property type="protein sequence ID" value="OIN60111.1"/>
    <property type="molecule type" value="Genomic_DNA"/>
</dbReference>
<dbReference type="InterPro" id="IPR009056">
    <property type="entry name" value="Cyt_c-like_dom"/>
</dbReference>
<keyword evidence="1 4" id="KW-0349">Heme</keyword>
<feature type="transmembrane region" description="Helical" evidence="6">
    <location>
        <begin position="15"/>
        <end position="36"/>
    </location>
</feature>
<dbReference type="AlphaFoldDB" id="A0A1S2VMW2"/>
<comment type="caution">
    <text evidence="8">The sequence shown here is derived from an EMBL/GenBank/DDBJ whole genome shotgun (WGS) entry which is preliminary data.</text>
</comment>
<dbReference type="Pfam" id="PF13442">
    <property type="entry name" value="Cytochrome_CBB3"/>
    <property type="match status" value="1"/>
</dbReference>
<dbReference type="Proteomes" id="UP000181790">
    <property type="component" value="Unassembled WGS sequence"/>
</dbReference>
<evidence type="ECO:0000313" key="9">
    <source>
        <dbReference type="Proteomes" id="UP000181790"/>
    </source>
</evidence>
<dbReference type="SUPFAM" id="SSF46626">
    <property type="entry name" value="Cytochrome c"/>
    <property type="match status" value="1"/>
</dbReference>
<dbReference type="RefSeq" id="WP_071501906.1">
    <property type="nucleotide sequence ID" value="NZ_MORL01000002.1"/>
</dbReference>
<feature type="transmembrane region" description="Helical" evidence="6">
    <location>
        <begin position="163"/>
        <end position="184"/>
    </location>
</feature>
<reference evidence="8 9" key="1">
    <citation type="submission" date="2016-10" db="EMBL/GenBank/DDBJ databases">
        <title>Arsenicibacter rosenii gen. nov., sp. nov., an efficient arsenic-methylating bacterium isolated from an arsenic-contaminated paddy soil.</title>
        <authorList>
            <person name="Huang K."/>
        </authorList>
    </citation>
    <scope>NUCLEOTIDE SEQUENCE [LARGE SCALE GENOMIC DNA]</scope>
    <source>
        <strain evidence="8 9">SM-1</strain>
    </source>
</reference>
<feature type="compositionally biased region" description="Basic and acidic residues" evidence="5">
    <location>
        <begin position="322"/>
        <end position="334"/>
    </location>
</feature>
<dbReference type="Gene3D" id="1.10.760.10">
    <property type="entry name" value="Cytochrome c-like domain"/>
    <property type="match status" value="1"/>
</dbReference>
<keyword evidence="2 4" id="KW-0479">Metal-binding</keyword>
<dbReference type="PANTHER" id="PTHR33751">
    <property type="entry name" value="CBB3-TYPE CYTOCHROME C OXIDASE SUBUNIT FIXP"/>
    <property type="match status" value="1"/>
</dbReference>
<feature type="region of interest" description="Disordered" evidence="5">
    <location>
        <begin position="314"/>
        <end position="334"/>
    </location>
</feature>
<dbReference type="PANTHER" id="PTHR33751:SF1">
    <property type="entry name" value="CBB3-TYPE CYTOCHROME C OXIDASE SUBUNIT FIXP"/>
    <property type="match status" value="1"/>
</dbReference>
<evidence type="ECO:0000259" key="7">
    <source>
        <dbReference type="PROSITE" id="PS51007"/>
    </source>
</evidence>
<dbReference type="GO" id="GO:0009055">
    <property type="term" value="F:electron transfer activity"/>
    <property type="evidence" value="ECO:0007669"/>
    <property type="project" value="InterPro"/>
</dbReference>
<feature type="transmembrane region" description="Helical" evidence="6">
    <location>
        <begin position="71"/>
        <end position="97"/>
    </location>
</feature>
<keyword evidence="6" id="KW-1133">Transmembrane helix</keyword>
<dbReference type="InterPro" id="IPR038414">
    <property type="entry name" value="CcoP_N_sf"/>
</dbReference>
<keyword evidence="6" id="KW-0472">Membrane</keyword>
<feature type="domain" description="Cytochrome c" evidence="7">
    <location>
        <begin position="229"/>
        <end position="308"/>
    </location>
</feature>
<keyword evidence="9" id="KW-1185">Reference proteome</keyword>
<dbReference type="InterPro" id="IPR032858">
    <property type="entry name" value="CcoP_N"/>
</dbReference>
<dbReference type="GO" id="GO:0020037">
    <property type="term" value="F:heme binding"/>
    <property type="evidence" value="ECO:0007669"/>
    <property type="project" value="InterPro"/>
</dbReference>
<evidence type="ECO:0000256" key="4">
    <source>
        <dbReference type="PROSITE-ProRule" id="PRU00433"/>
    </source>
</evidence>
<evidence type="ECO:0000256" key="6">
    <source>
        <dbReference type="SAM" id="Phobius"/>
    </source>
</evidence>
<organism evidence="8 9">
    <name type="scientific">Arsenicibacter rosenii</name>
    <dbReference type="NCBI Taxonomy" id="1750698"/>
    <lineage>
        <taxon>Bacteria</taxon>
        <taxon>Pseudomonadati</taxon>
        <taxon>Bacteroidota</taxon>
        <taxon>Cytophagia</taxon>
        <taxon>Cytophagales</taxon>
        <taxon>Spirosomataceae</taxon>
        <taxon>Arsenicibacter</taxon>
    </lineage>
</organism>